<evidence type="ECO:0000313" key="2">
    <source>
        <dbReference type="EMBL" id="KAL0575345.1"/>
    </source>
</evidence>
<feature type="compositionally biased region" description="Basic residues" evidence="1">
    <location>
        <begin position="567"/>
        <end position="576"/>
    </location>
</feature>
<evidence type="ECO:0000313" key="3">
    <source>
        <dbReference type="Proteomes" id="UP001465976"/>
    </source>
</evidence>
<reference evidence="2 3" key="1">
    <citation type="submission" date="2024-02" db="EMBL/GenBank/DDBJ databases">
        <title>A draft genome for the cacao thread blight pathogen Marasmius crinis-equi.</title>
        <authorList>
            <person name="Cohen S.P."/>
            <person name="Baruah I.K."/>
            <person name="Amoako-Attah I."/>
            <person name="Bukari Y."/>
            <person name="Meinhardt L.W."/>
            <person name="Bailey B.A."/>
        </authorList>
    </citation>
    <scope>NUCLEOTIDE SEQUENCE [LARGE SCALE GENOMIC DNA]</scope>
    <source>
        <strain evidence="2 3">GH-76</strain>
    </source>
</reference>
<organism evidence="2 3">
    <name type="scientific">Marasmius crinis-equi</name>
    <dbReference type="NCBI Taxonomy" id="585013"/>
    <lineage>
        <taxon>Eukaryota</taxon>
        <taxon>Fungi</taxon>
        <taxon>Dikarya</taxon>
        <taxon>Basidiomycota</taxon>
        <taxon>Agaricomycotina</taxon>
        <taxon>Agaricomycetes</taxon>
        <taxon>Agaricomycetidae</taxon>
        <taxon>Agaricales</taxon>
        <taxon>Marasmiineae</taxon>
        <taxon>Marasmiaceae</taxon>
        <taxon>Marasmius</taxon>
    </lineage>
</organism>
<feature type="compositionally biased region" description="Low complexity" evidence="1">
    <location>
        <begin position="459"/>
        <end position="480"/>
    </location>
</feature>
<feature type="compositionally biased region" description="Polar residues" evidence="1">
    <location>
        <begin position="635"/>
        <end position="644"/>
    </location>
</feature>
<comment type="caution">
    <text evidence="2">The sequence shown here is derived from an EMBL/GenBank/DDBJ whole genome shotgun (WGS) entry which is preliminary data.</text>
</comment>
<gene>
    <name evidence="2" type="ORF">V5O48_006624</name>
</gene>
<sequence length="835" mass="90720">MPTYSRLQRQASTASVARATEQLLCQCPVCGHIHRDDSELDSDLDGSFRGSGGTSDGSSRGDEDAAQVGSKASSNEWQWTPSMEIRKALPIPLTPRGHVKKGSNLPMIVKRLNVFEYWWGLELDTLNLDSTLNIATMLCHLHKAFDTMTPEPVFFFVPEMEVLEEMLAFIDQNSDALEQGAPRKAFDEAFKRTEGDFWKYAFIPVNFSSKRSIFCKKVDVTHTTRGEREVVDTECYIQISAPFDAPELQEILSNVHPFYVVADAGMKLNALDYDKREAIFKRSPRAETLYTIYLIWTAAPLNVREILKGYPPSLPPAGHSSENASDRIEVFDDDDPETSYGRAIWGRLQEKISHSLAEESDGDEGFQHVPSSPSHRPPKARQGVVGETPSPTPEIVSSRGPASDLSDAGTVTRAGLKAGQKSIHRQQQSDLFSASSGPPSSSSSSAGSSSLNLRNPRHSISSQPAPSTSSRSTSTSDSGPFGKRRPTAQSDSLIPTGPRMNENATRLIWQLPKESNEELAKLSKSFAASRSQAPSRSRGEIQSSLNPRARAHDGTTAEQLAAEPPSHRRLLQRRSFSKSSRPSTEGGTGSITSAARDPSRPRASSSSRVALDGNIPKRTQGSSASSTTGSSGTALPSTDNSKLLPTQKLYPGTRPLRPLPVAPAPKAEERLDTTTTSSEDVESKRRDALARLNEDIDRRVREHWKTGTMRSPGPGSVTKSPQKSLMRPLAGSGGGVSDSRISLQKQASQISHLSVRSPPRPADDAAASTSKRPRHSSESVKSSESPTKKPKSLPAEEDESKEETPAGQSGAEEDETSELEYAGEQVLIRINSGGR</sequence>
<dbReference type="EMBL" id="JBAHYK010000313">
    <property type="protein sequence ID" value="KAL0575345.1"/>
    <property type="molecule type" value="Genomic_DNA"/>
</dbReference>
<feature type="region of interest" description="Disordered" evidence="1">
    <location>
        <begin position="357"/>
        <end position="835"/>
    </location>
</feature>
<dbReference type="Proteomes" id="UP001465976">
    <property type="component" value="Unassembled WGS sequence"/>
</dbReference>
<feature type="compositionally biased region" description="Basic and acidic residues" evidence="1">
    <location>
        <begin position="681"/>
        <end position="705"/>
    </location>
</feature>
<accession>A0ABR3FJ22</accession>
<name>A0ABR3FJ22_9AGAR</name>
<protein>
    <submittedName>
        <fullName evidence="2">Uncharacterized protein</fullName>
    </submittedName>
</protein>
<proteinExistence type="predicted"/>
<feature type="region of interest" description="Disordered" evidence="1">
    <location>
        <begin position="39"/>
        <end position="76"/>
    </location>
</feature>
<feature type="compositionally biased region" description="Low complexity" evidence="1">
    <location>
        <begin position="525"/>
        <end position="536"/>
    </location>
</feature>
<feature type="compositionally biased region" description="Low complexity" evidence="1">
    <location>
        <begin position="621"/>
        <end position="634"/>
    </location>
</feature>
<keyword evidence="3" id="KW-1185">Reference proteome</keyword>
<feature type="compositionally biased region" description="Polar residues" evidence="1">
    <location>
        <begin position="739"/>
        <end position="754"/>
    </location>
</feature>
<feature type="compositionally biased region" description="Low complexity" evidence="1">
    <location>
        <begin position="593"/>
        <end position="610"/>
    </location>
</feature>
<feature type="compositionally biased region" description="Low complexity" evidence="1">
    <location>
        <begin position="433"/>
        <end position="450"/>
    </location>
</feature>
<evidence type="ECO:0000256" key="1">
    <source>
        <dbReference type="SAM" id="MobiDB-lite"/>
    </source>
</evidence>